<dbReference type="GO" id="GO:0009279">
    <property type="term" value="C:cell outer membrane"/>
    <property type="evidence" value="ECO:0007669"/>
    <property type="project" value="UniProtKB-SubCell"/>
</dbReference>
<dbReference type="PANTHER" id="PTHR30329">
    <property type="entry name" value="STATOR ELEMENT OF FLAGELLAR MOTOR COMPLEX"/>
    <property type="match status" value="1"/>
</dbReference>
<evidence type="ECO:0000259" key="7">
    <source>
        <dbReference type="PROSITE" id="PS51123"/>
    </source>
</evidence>
<dbReference type="Pfam" id="PF00691">
    <property type="entry name" value="OmpA"/>
    <property type="match status" value="1"/>
</dbReference>
<keyword evidence="3" id="KW-0998">Cell outer membrane</keyword>
<dbReference type="AlphaFoldDB" id="A0A846QCC6"/>
<dbReference type="InterPro" id="IPR036465">
    <property type="entry name" value="vWFA_dom_sf"/>
</dbReference>
<dbReference type="Proteomes" id="UP000580856">
    <property type="component" value="Unassembled WGS sequence"/>
</dbReference>
<organism evidence="8 9">
    <name type="scientific">Desulfobaculum xiamenense</name>
    <dbReference type="NCBI Taxonomy" id="995050"/>
    <lineage>
        <taxon>Bacteria</taxon>
        <taxon>Pseudomonadati</taxon>
        <taxon>Thermodesulfobacteriota</taxon>
        <taxon>Desulfovibrionia</taxon>
        <taxon>Desulfovibrionales</taxon>
        <taxon>Desulfovibrionaceae</taxon>
        <taxon>Desulfobaculum</taxon>
    </lineage>
</organism>
<dbReference type="PRINTS" id="PR01023">
    <property type="entry name" value="NAFLGMOTY"/>
</dbReference>
<evidence type="ECO:0000256" key="5">
    <source>
        <dbReference type="SAM" id="SignalP"/>
    </source>
</evidence>
<evidence type="ECO:0000256" key="3">
    <source>
        <dbReference type="ARBA" id="ARBA00023237"/>
    </source>
</evidence>
<feature type="chain" id="PRO_5032791326" evidence="5">
    <location>
        <begin position="29"/>
        <end position="348"/>
    </location>
</feature>
<evidence type="ECO:0000313" key="8">
    <source>
        <dbReference type="EMBL" id="NJB66366.1"/>
    </source>
</evidence>
<evidence type="ECO:0000313" key="9">
    <source>
        <dbReference type="Proteomes" id="UP000580856"/>
    </source>
</evidence>
<dbReference type="InterPro" id="IPR050330">
    <property type="entry name" value="Bact_OuterMem_StrucFunc"/>
</dbReference>
<feature type="domain" description="OmpA-like" evidence="7">
    <location>
        <begin position="235"/>
        <end position="348"/>
    </location>
</feature>
<feature type="signal peptide" evidence="5">
    <location>
        <begin position="1"/>
        <end position="28"/>
    </location>
</feature>
<evidence type="ECO:0000256" key="2">
    <source>
        <dbReference type="ARBA" id="ARBA00023136"/>
    </source>
</evidence>
<keyword evidence="9" id="KW-1185">Reference proteome</keyword>
<dbReference type="PRINTS" id="PR01021">
    <property type="entry name" value="OMPADOMAIN"/>
</dbReference>
<comment type="subcellular location">
    <subcellularLocation>
        <location evidence="1">Cell outer membrane</location>
    </subcellularLocation>
</comment>
<dbReference type="PANTHER" id="PTHR30329:SF21">
    <property type="entry name" value="LIPOPROTEIN YIAD-RELATED"/>
    <property type="match status" value="1"/>
</dbReference>
<dbReference type="PROSITE" id="PS50234">
    <property type="entry name" value="VWFA"/>
    <property type="match status" value="1"/>
</dbReference>
<comment type="caution">
    <text evidence="8">The sequence shown here is derived from an EMBL/GenBank/DDBJ whole genome shotgun (WGS) entry which is preliminary data.</text>
</comment>
<dbReference type="InterPro" id="IPR006664">
    <property type="entry name" value="OMP_bac"/>
</dbReference>
<dbReference type="SUPFAM" id="SSF53300">
    <property type="entry name" value="vWA-like"/>
    <property type="match status" value="1"/>
</dbReference>
<keyword evidence="5" id="KW-0732">Signal</keyword>
<dbReference type="EMBL" id="JAATJA010000001">
    <property type="protein sequence ID" value="NJB66366.1"/>
    <property type="molecule type" value="Genomic_DNA"/>
</dbReference>
<dbReference type="Gene3D" id="3.40.50.410">
    <property type="entry name" value="von Willebrand factor, type A domain"/>
    <property type="match status" value="1"/>
</dbReference>
<name>A0A846QCC6_9BACT</name>
<evidence type="ECO:0000256" key="4">
    <source>
        <dbReference type="PROSITE-ProRule" id="PRU00473"/>
    </source>
</evidence>
<dbReference type="InterPro" id="IPR002035">
    <property type="entry name" value="VWF_A"/>
</dbReference>
<proteinExistence type="predicted"/>
<sequence length="348" mass="38683">MIRFRLKSLAILAFVAVFLLGAAGQASAKTRLVPKADSFIVFLDYSGSMAMKHQTLGEESIVLAKQFLKKFNAAVPEREYESRFYTFGPFEWKLGGTYDRAIMDRAIDGIATGYTVSGRLTPMGNGLMKLDTAVENMKKNIAVIVVSDGKNNLGHDPVEEAKNIYAAHPGQVCFHVVSFADTEDGQRVLDAIAGLNACSVSASGPELLASDMALKDFVQKVFFDEEEIMEEVKKEEPMQDIIPLRVNFDFDSSRIKEEMTPILDEAADIIKGKDKSVLLEGHTCNIGTEEYNKGLSDRRAKSVQKYLKDKGVPAERMSTMGLGESQPKYDNNTREGRKLNRRVEIIFQ</sequence>
<protein>
    <submittedName>
        <fullName evidence="8">OOP family OmpA-OmpF porin</fullName>
    </submittedName>
</protein>
<dbReference type="RefSeq" id="WP_167939509.1">
    <property type="nucleotide sequence ID" value="NZ_JAATJA010000001.1"/>
</dbReference>
<dbReference type="InterPro" id="IPR006665">
    <property type="entry name" value="OmpA-like"/>
</dbReference>
<dbReference type="Gene3D" id="3.30.1330.60">
    <property type="entry name" value="OmpA-like domain"/>
    <property type="match status" value="1"/>
</dbReference>
<feature type="domain" description="VWFA" evidence="6">
    <location>
        <begin position="38"/>
        <end position="232"/>
    </location>
</feature>
<dbReference type="CDD" id="cd07185">
    <property type="entry name" value="OmpA_C-like"/>
    <property type="match status" value="1"/>
</dbReference>
<evidence type="ECO:0000259" key="6">
    <source>
        <dbReference type="PROSITE" id="PS50234"/>
    </source>
</evidence>
<evidence type="ECO:0000256" key="1">
    <source>
        <dbReference type="ARBA" id="ARBA00004442"/>
    </source>
</evidence>
<dbReference type="SUPFAM" id="SSF103088">
    <property type="entry name" value="OmpA-like"/>
    <property type="match status" value="1"/>
</dbReference>
<dbReference type="InterPro" id="IPR036737">
    <property type="entry name" value="OmpA-like_sf"/>
</dbReference>
<dbReference type="PROSITE" id="PS51123">
    <property type="entry name" value="OMPA_2"/>
    <property type="match status" value="1"/>
</dbReference>
<reference evidence="8 9" key="1">
    <citation type="submission" date="2020-03" db="EMBL/GenBank/DDBJ databases">
        <title>Genomic Encyclopedia of Type Strains, Phase IV (KMG-IV): sequencing the most valuable type-strain genomes for metagenomic binning, comparative biology and taxonomic classification.</title>
        <authorList>
            <person name="Goeker M."/>
        </authorList>
    </citation>
    <scope>NUCLEOTIDE SEQUENCE [LARGE SCALE GENOMIC DNA]</scope>
    <source>
        <strain evidence="8 9">DSM 24233</strain>
    </source>
</reference>
<accession>A0A846QCC6</accession>
<keyword evidence="2 4" id="KW-0472">Membrane</keyword>
<gene>
    <name evidence="8" type="ORF">GGQ74_000006</name>
</gene>